<proteinExistence type="predicted"/>
<dbReference type="Proteomes" id="UP000215506">
    <property type="component" value="Unassembled WGS sequence"/>
</dbReference>
<reference evidence="1 2" key="1">
    <citation type="submission" date="2017-07" db="EMBL/GenBank/DDBJ databases">
        <title>First draft Genome Sequence of Nocardia cerradoensis isolated from human infection.</title>
        <authorList>
            <person name="Carrasco G."/>
        </authorList>
    </citation>
    <scope>NUCLEOTIDE SEQUENCE [LARGE SCALE GENOMIC DNA]</scope>
    <source>
        <strain evidence="1 2">CNM20130759</strain>
    </source>
</reference>
<dbReference type="EMBL" id="NGAF01000002">
    <property type="protein sequence ID" value="OXR46740.1"/>
    <property type="molecule type" value="Genomic_DNA"/>
</dbReference>
<organism evidence="1 2">
    <name type="scientific">Nocardia cerradoensis</name>
    <dbReference type="NCBI Taxonomy" id="85688"/>
    <lineage>
        <taxon>Bacteria</taxon>
        <taxon>Bacillati</taxon>
        <taxon>Actinomycetota</taxon>
        <taxon>Actinomycetes</taxon>
        <taxon>Mycobacteriales</taxon>
        <taxon>Nocardiaceae</taxon>
        <taxon>Nocardia</taxon>
    </lineage>
</organism>
<accession>A0A231HCV0</accession>
<evidence type="ECO:0000313" key="1">
    <source>
        <dbReference type="EMBL" id="OXR46740.1"/>
    </source>
</evidence>
<gene>
    <name evidence="1" type="ORF">B7C42_01717</name>
</gene>
<evidence type="ECO:0000313" key="2">
    <source>
        <dbReference type="Proteomes" id="UP000215506"/>
    </source>
</evidence>
<name>A0A231HCV0_9NOCA</name>
<dbReference type="AlphaFoldDB" id="A0A231HCV0"/>
<sequence>MIEHMFEHWPEKGEFALHRVVVPPMPVLVDVAAAIPTYPRMAIPEAVAGPVRAGGLEITGRIPGRLHAWARAADGTWLGLVEFELRTGNGRSRLPVTQWCPAHALIMRGGCGPPE</sequence>
<protein>
    <submittedName>
        <fullName evidence="1">Uncharacterized protein</fullName>
    </submittedName>
</protein>
<comment type="caution">
    <text evidence="1">The sequence shown here is derived from an EMBL/GenBank/DDBJ whole genome shotgun (WGS) entry which is preliminary data.</text>
</comment>
<keyword evidence="2" id="KW-1185">Reference proteome</keyword>